<dbReference type="InterPro" id="IPR036661">
    <property type="entry name" value="Luciferase-like_sf"/>
</dbReference>
<protein>
    <submittedName>
        <fullName evidence="3">LLM class flavin-dependent oxidoreductase</fullName>
    </submittedName>
</protein>
<dbReference type="RefSeq" id="WP_329506030.1">
    <property type="nucleotide sequence ID" value="NZ_BAAAYZ010000217.1"/>
</dbReference>
<dbReference type="Pfam" id="PF00296">
    <property type="entry name" value="Bac_luciferase"/>
    <property type="match status" value="1"/>
</dbReference>
<dbReference type="SUPFAM" id="SSF51679">
    <property type="entry name" value="Bacterial luciferase-like"/>
    <property type="match status" value="1"/>
</dbReference>
<sequence>MTDYGRPLSFGVSLDPAADTVHRTRRLARSAEDRGLDYHAVQDHPYQPGHLDTWTLITHLAAATDRITFLTDVADLQLRPPTMLAKAAASLAFLTEGRLQLGVGGGGIPDAIASMGGPARRGESMVAFTEESLTVMRQALAGGVVRLQSPHHAVGGYQAGPVPPKPVELWLGAQKSKMLAVTGRSADGWISPLNIYVPPQQVPSRQQIIDEAASAAGRDPRTIRRVYNVIGAIGGHRGAPGLVGDVHRWADTLSEWAVDLGFDTFVLWPATDPDQQLALFAAEVVPAVRERVAALRSVR</sequence>
<keyword evidence="1" id="KW-0560">Oxidoreductase</keyword>
<dbReference type="EMBL" id="JAYWVC010000015">
    <property type="protein sequence ID" value="MED7821797.1"/>
    <property type="molecule type" value="Genomic_DNA"/>
</dbReference>
<dbReference type="PANTHER" id="PTHR43244">
    <property type="match status" value="1"/>
</dbReference>
<accession>A0ABU7FE08</accession>
<evidence type="ECO:0000256" key="1">
    <source>
        <dbReference type="ARBA" id="ARBA00023002"/>
    </source>
</evidence>
<keyword evidence="4" id="KW-1185">Reference proteome</keyword>
<feature type="domain" description="Luciferase-like" evidence="2">
    <location>
        <begin position="14"/>
        <end position="230"/>
    </location>
</feature>
<name>A0ABU7FE08_9ACTN</name>
<dbReference type="Gene3D" id="3.20.20.30">
    <property type="entry name" value="Luciferase-like domain"/>
    <property type="match status" value="1"/>
</dbReference>
<reference evidence="3" key="1">
    <citation type="submission" date="2024-01" db="EMBL/GenBank/DDBJ databases">
        <title>First draft genome sequence data of TA4-1, the type strain of Gram-positive actinobacterium Streptomyces chiangmaiensis.</title>
        <authorList>
            <person name="Yasawong M."/>
            <person name="Nantapong N."/>
        </authorList>
    </citation>
    <scope>NUCLEOTIDE SEQUENCE</scope>
    <source>
        <strain evidence="3">TA4-1</strain>
    </source>
</reference>
<comment type="caution">
    <text evidence="3">The sequence shown here is derived from an EMBL/GenBank/DDBJ whole genome shotgun (WGS) entry which is preliminary data.</text>
</comment>
<evidence type="ECO:0000313" key="4">
    <source>
        <dbReference type="Proteomes" id="UP001333996"/>
    </source>
</evidence>
<proteinExistence type="predicted"/>
<dbReference type="Proteomes" id="UP001333996">
    <property type="component" value="Unassembled WGS sequence"/>
</dbReference>
<dbReference type="InterPro" id="IPR050564">
    <property type="entry name" value="F420-G6PD/mer"/>
</dbReference>
<evidence type="ECO:0000259" key="2">
    <source>
        <dbReference type="Pfam" id="PF00296"/>
    </source>
</evidence>
<organism evidence="3 4">
    <name type="scientific">Streptomyces chiangmaiensis</name>
    <dbReference type="NCBI Taxonomy" id="766497"/>
    <lineage>
        <taxon>Bacteria</taxon>
        <taxon>Bacillati</taxon>
        <taxon>Actinomycetota</taxon>
        <taxon>Actinomycetes</taxon>
        <taxon>Kitasatosporales</taxon>
        <taxon>Streptomycetaceae</taxon>
        <taxon>Streptomyces</taxon>
    </lineage>
</organism>
<gene>
    <name evidence="3" type="ORF">VXC91_07325</name>
</gene>
<dbReference type="PANTHER" id="PTHR43244:SF1">
    <property type="entry name" value="5,10-METHYLENETETRAHYDROMETHANOPTERIN REDUCTASE"/>
    <property type="match status" value="1"/>
</dbReference>
<dbReference type="InterPro" id="IPR011251">
    <property type="entry name" value="Luciferase-like_dom"/>
</dbReference>
<evidence type="ECO:0000313" key="3">
    <source>
        <dbReference type="EMBL" id="MED7821797.1"/>
    </source>
</evidence>